<sequence length="199" mass="22399">MQNLNGKIVAFLGPDGAGKSTMIELVQVRLAEKGIDFSYHYFAPGFLKRYRPKGDGAITTKPHEGRQYGAVLILAKILLMLFEFRMGVARLRRQPRLALFDRYVLDILIDPKRYRMGHVRWWMRVLLRLAPPPDLLVIVSAPADLIQSRKQEVPAEETVRQVIAYEELADIAPRGLIVHNTTTPDAAVSAVLAKLEALS</sequence>
<dbReference type="Proteomes" id="UP001597151">
    <property type="component" value="Unassembled WGS sequence"/>
</dbReference>
<evidence type="ECO:0000313" key="1">
    <source>
        <dbReference type="EMBL" id="MFD1195243.1"/>
    </source>
</evidence>
<dbReference type="EMBL" id="JBHTKR010000004">
    <property type="protein sequence ID" value="MFD1195243.1"/>
    <property type="molecule type" value="Genomic_DNA"/>
</dbReference>
<dbReference type="InterPro" id="IPR027417">
    <property type="entry name" value="P-loop_NTPase"/>
</dbReference>
<dbReference type="RefSeq" id="WP_380791729.1">
    <property type="nucleotide sequence ID" value="NZ_JBHTKR010000004.1"/>
</dbReference>
<proteinExistence type="predicted"/>
<dbReference type="SUPFAM" id="SSF52540">
    <property type="entry name" value="P-loop containing nucleoside triphosphate hydrolases"/>
    <property type="match status" value="1"/>
</dbReference>
<name>A0ABW3TDL3_9RHOB</name>
<evidence type="ECO:0008006" key="3">
    <source>
        <dbReference type="Google" id="ProtNLM"/>
    </source>
</evidence>
<organism evidence="1 2">
    <name type="scientific">Seohaeicola saemankumensis</name>
    <dbReference type="NCBI Taxonomy" id="481181"/>
    <lineage>
        <taxon>Bacteria</taxon>
        <taxon>Pseudomonadati</taxon>
        <taxon>Pseudomonadota</taxon>
        <taxon>Alphaproteobacteria</taxon>
        <taxon>Rhodobacterales</taxon>
        <taxon>Roseobacteraceae</taxon>
        <taxon>Seohaeicola</taxon>
    </lineage>
</organism>
<gene>
    <name evidence="1" type="ORF">ACFQ3C_11225</name>
</gene>
<evidence type="ECO:0000313" key="2">
    <source>
        <dbReference type="Proteomes" id="UP001597151"/>
    </source>
</evidence>
<reference evidence="2" key="1">
    <citation type="journal article" date="2019" name="Int. J. Syst. Evol. Microbiol.">
        <title>The Global Catalogue of Microorganisms (GCM) 10K type strain sequencing project: providing services to taxonomists for standard genome sequencing and annotation.</title>
        <authorList>
            <consortium name="The Broad Institute Genomics Platform"/>
            <consortium name="The Broad Institute Genome Sequencing Center for Infectious Disease"/>
            <person name="Wu L."/>
            <person name="Ma J."/>
        </authorList>
    </citation>
    <scope>NUCLEOTIDE SEQUENCE [LARGE SCALE GENOMIC DNA]</scope>
    <source>
        <strain evidence="2">CCUG 55328</strain>
    </source>
</reference>
<keyword evidence="2" id="KW-1185">Reference proteome</keyword>
<comment type="caution">
    <text evidence="1">The sequence shown here is derived from an EMBL/GenBank/DDBJ whole genome shotgun (WGS) entry which is preliminary data.</text>
</comment>
<accession>A0ABW3TDL3</accession>
<dbReference type="Gene3D" id="3.40.50.300">
    <property type="entry name" value="P-loop containing nucleotide triphosphate hydrolases"/>
    <property type="match status" value="1"/>
</dbReference>
<protein>
    <recommendedName>
        <fullName evidence="3">Thymidylate kinase</fullName>
    </recommendedName>
</protein>